<evidence type="ECO:0000313" key="2">
    <source>
        <dbReference type="Proteomes" id="UP000636479"/>
    </source>
</evidence>
<proteinExistence type="predicted"/>
<name>A0A8H6S7M4_9AGAR</name>
<dbReference type="GeneID" id="59349015"/>
<evidence type="ECO:0000313" key="1">
    <source>
        <dbReference type="EMBL" id="KAF7294530.1"/>
    </source>
</evidence>
<keyword evidence="1" id="KW-0378">Hydrolase</keyword>
<sequence>MPPIISQLIKFTTHSGFTLASGAFADLRRAVTRHGVQEQYYGLCTDAPNTLLWVIQWPMPQGPQESASFKAFVNALDVSGTPAITYLPFAHESLPRPALMAPVCEICFIHINDKSVDESLAHSLQKTFTDCYLAQGFVGGAWSTARDDPLLNYYYLGWQTRKARLSWTGN</sequence>
<organism evidence="1 2">
    <name type="scientific">Mycena indigotica</name>
    <dbReference type="NCBI Taxonomy" id="2126181"/>
    <lineage>
        <taxon>Eukaryota</taxon>
        <taxon>Fungi</taxon>
        <taxon>Dikarya</taxon>
        <taxon>Basidiomycota</taxon>
        <taxon>Agaricomycotina</taxon>
        <taxon>Agaricomycetes</taxon>
        <taxon>Agaricomycetidae</taxon>
        <taxon>Agaricales</taxon>
        <taxon>Marasmiineae</taxon>
        <taxon>Mycenaceae</taxon>
        <taxon>Mycena</taxon>
    </lineage>
</organism>
<protein>
    <submittedName>
        <fullName evidence="1">Glycoside hydrolase family 5 protein</fullName>
    </submittedName>
</protein>
<dbReference type="AlphaFoldDB" id="A0A8H6S7M4"/>
<dbReference type="GO" id="GO:0016787">
    <property type="term" value="F:hydrolase activity"/>
    <property type="evidence" value="ECO:0007669"/>
    <property type="project" value="UniProtKB-KW"/>
</dbReference>
<dbReference type="EMBL" id="JACAZF010000009">
    <property type="protein sequence ID" value="KAF7294530.1"/>
    <property type="molecule type" value="Genomic_DNA"/>
</dbReference>
<accession>A0A8H6S7M4</accession>
<gene>
    <name evidence="1" type="ORF">MIND_00989500</name>
</gene>
<comment type="caution">
    <text evidence="1">The sequence shown here is derived from an EMBL/GenBank/DDBJ whole genome shotgun (WGS) entry which is preliminary data.</text>
</comment>
<dbReference type="RefSeq" id="XP_037215893.1">
    <property type="nucleotide sequence ID" value="XM_037366499.1"/>
</dbReference>
<dbReference type="OrthoDB" id="2824656at2759"/>
<keyword evidence="2" id="KW-1185">Reference proteome</keyword>
<dbReference type="Proteomes" id="UP000636479">
    <property type="component" value="Unassembled WGS sequence"/>
</dbReference>
<reference evidence="1" key="1">
    <citation type="submission" date="2020-05" db="EMBL/GenBank/DDBJ databases">
        <title>Mycena genomes resolve the evolution of fungal bioluminescence.</title>
        <authorList>
            <person name="Tsai I.J."/>
        </authorList>
    </citation>
    <scope>NUCLEOTIDE SEQUENCE</scope>
    <source>
        <strain evidence="1">171206Taipei</strain>
    </source>
</reference>